<dbReference type="EMBL" id="PHQY01000335">
    <property type="protein sequence ID" value="PJO44495.1"/>
    <property type="molecule type" value="Genomic_DNA"/>
</dbReference>
<proteinExistence type="predicted"/>
<evidence type="ECO:0000313" key="3">
    <source>
        <dbReference type="Proteomes" id="UP000232101"/>
    </source>
</evidence>
<feature type="chain" id="PRO_5014896459" description="Peptidase" evidence="1">
    <location>
        <begin position="31"/>
        <end position="809"/>
    </location>
</feature>
<gene>
    <name evidence="2" type="ORF">CWD94_06455</name>
</gene>
<keyword evidence="1" id="KW-0732">Signal</keyword>
<organism evidence="2 3">
    <name type="scientific">Lysinibacillus xylanilyticus</name>
    <dbReference type="NCBI Taxonomy" id="582475"/>
    <lineage>
        <taxon>Bacteria</taxon>
        <taxon>Bacillati</taxon>
        <taxon>Bacillota</taxon>
        <taxon>Bacilli</taxon>
        <taxon>Bacillales</taxon>
        <taxon>Bacillaceae</taxon>
        <taxon>Lysinibacillus</taxon>
    </lineage>
</organism>
<sequence>MSLQKKVIKGTSLVLAGLIASSTLPTTTYAQEKINTDRIEQTNIKSKTINPFMSIGTGYVDKFKMVINSNGVLNLKTTSRSAVALGIGTQTKTVISIDPEIATEFFSTPGYEKYIGGSVDRLSELGIGNDTIKMSKLWNKRTGLLNGDDTAFYDKKTHSIVIYSHQSILSTTNYQNVHLTLDLDKWSKETGRYVERKPFYEFKLQSVKGDCGINWSWGAAGSVLDHMNGGDVEDSWIENKVEPTTISSDDDRTFYGNAKQDRFNEHETDYTVELLVNGNLAAENIQMNENGDWKMDLSPSLLKDGTEIAARVIGVEKGTNGNGKVDKKQSTISWYTVGKDSIPWSQWSIKAPSLSDAYDGETLIDGILSKQNLQNDRTYTYVVEIDGQEVFSQKYDGDNVQLKVPLFDKQLHKGQKIATYVIGHEPGQQDKKSDVATMIVKENQEEESKWNNWVVKSATIDNAMENSTFIKTTVPIQNKFNARSYELQVYVNDQLIDTKKNISNLGGDFVSVLPSGQQLKAGDTVKAIVIGHEPDEKDKQSEKTVMTVKDESNWGVWELADPTLNEVTSQDRKVTGHVPAQSVDFNRNYELQVRVNGETLKTEPVTSDTDYEITLPDNVELKENDEVSVQLIGHQEGKDDKESNVVSTIVQKNELPTTSKFEIGYWESYGLVYEGQIFNEGWDMSDASRISKEVQLLNESGTVVKKVKAANTDWYEKGNYNGYQFIIDNDTLGSLPEGTYTLRMQVEIDGSVVGETDLELTRRLSRLGQQHDNYADLEPVEIQGNIVTPVVIDNHPGINISKVEKEDTN</sequence>
<comment type="caution">
    <text evidence="2">The sequence shown here is derived from an EMBL/GenBank/DDBJ whole genome shotgun (WGS) entry which is preliminary data.</text>
</comment>
<protein>
    <recommendedName>
        <fullName evidence="4">Peptidase</fullName>
    </recommendedName>
</protein>
<accession>A0A2M9Q8X5</accession>
<name>A0A2M9Q8X5_9BACI</name>
<dbReference type="RefSeq" id="WP_100542598.1">
    <property type="nucleotide sequence ID" value="NZ_PHQY01000335.1"/>
</dbReference>
<feature type="signal peptide" evidence="1">
    <location>
        <begin position="1"/>
        <end position="30"/>
    </location>
</feature>
<dbReference type="AlphaFoldDB" id="A0A2M9Q8X5"/>
<evidence type="ECO:0008006" key="4">
    <source>
        <dbReference type="Google" id="ProtNLM"/>
    </source>
</evidence>
<reference evidence="2 3" key="1">
    <citation type="submission" date="2017-11" db="EMBL/GenBank/DDBJ databases">
        <title>Bacterial isolate from king chilli rhizosphere.</title>
        <authorList>
            <person name="Takhelmayum P."/>
            <person name="Sarangthem I."/>
        </authorList>
    </citation>
    <scope>NUCLEOTIDE SEQUENCE [LARGE SCALE GENOMIC DNA]</scope>
    <source>
        <strain evidence="3">t26</strain>
    </source>
</reference>
<dbReference type="Proteomes" id="UP000232101">
    <property type="component" value="Unassembled WGS sequence"/>
</dbReference>
<evidence type="ECO:0000256" key="1">
    <source>
        <dbReference type="SAM" id="SignalP"/>
    </source>
</evidence>
<evidence type="ECO:0000313" key="2">
    <source>
        <dbReference type="EMBL" id="PJO44495.1"/>
    </source>
</evidence>